<dbReference type="Pfam" id="PF00903">
    <property type="entry name" value="Glyoxalase"/>
    <property type="match status" value="1"/>
</dbReference>
<dbReference type="PANTHER" id="PTHR43048">
    <property type="entry name" value="METHYLMALONYL-COA EPIMERASE"/>
    <property type="match status" value="1"/>
</dbReference>
<keyword evidence="1" id="KW-0479">Metal-binding</keyword>
<dbReference type="InterPro" id="IPR018146">
    <property type="entry name" value="Glyoxalase_1_CS"/>
</dbReference>
<dbReference type="PANTHER" id="PTHR43048:SF3">
    <property type="entry name" value="METHYLMALONYL-COA EPIMERASE, MITOCHONDRIAL"/>
    <property type="match status" value="1"/>
</dbReference>
<proteinExistence type="predicted"/>
<dbReference type="InterPro" id="IPR029068">
    <property type="entry name" value="Glyas_Bleomycin-R_OHBP_Dase"/>
</dbReference>
<keyword evidence="3" id="KW-0560">Oxidoreductase</keyword>
<name>A0A7X2XW41_9LACO</name>
<dbReference type="SUPFAM" id="SSF54593">
    <property type="entry name" value="Glyoxalase/Bleomycin resistance protein/Dihydroxybiphenyl dioxygenase"/>
    <property type="match status" value="1"/>
</dbReference>
<dbReference type="RefSeq" id="WP_155432030.1">
    <property type="nucleotide sequence ID" value="NZ_WNJO01000010.1"/>
</dbReference>
<comment type="caution">
    <text evidence="3">The sequence shown here is derived from an EMBL/GenBank/DDBJ whole genome shotgun (WGS) entry which is preliminary data.</text>
</comment>
<keyword evidence="4" id="KW-1185">Reference proteome</keyword>
<evidence type="ECO:0000313" key="4">
    <source>
        <dbReference type="Proteomes" id="UP000466388"/>
    </source>
</evidence>
<dbReference type="Proteomes" id="UP000466388">
    <property type="component" value="Unassembled WGS sequence"/>
</dbReference>
<dbReference type="AlphaFoldDB" id="A0A7X2XW41"/>
<dbReference type="GO" id="GO:0046491">
    <property type="term" value="P:L-methylmalonyl-CoA metabolic process"/>
    <property type="evidence" value="ECO:0007669"/>
    <property type="project" value="TreeGrafter"/>
</dbReference>
<accession>A0A7X2XW41</accession>
<dbReference type="Gene3D" id="3.10.180.10">
    <property type="entry name" value="2,3-Dihydroxybiphenyl 1,2-Dioxygenase, domain 1"/>
    <property type="match status" value="1"/>
</dbReference>
<dbReference type="GO" id="GO:0051213">
    <property type="term" value="F:dioxygenase activity"/>
    <property type="evidence" value="ECO:0007669"/>
    <property type="project" value="UniProtKB-KW"/>
</dbReference>
<dbReference type="GO" id="GO:0004493">
    <property type="term" value="F:methylmalonyl-CoA epimerase activity"/>
    <property type="evidence" value="ECO:0007669"/>
    <property type="project" value="TreeGrafter"/>
</dbReference>
<gene>
    <name evidence="3" type="ORF">GM612_08905</name>
</gene>
<dbReference type="EMBL" id="WNJO01000010">
    <property type="protein sequence ID" value="MTV82762.1"/>
    <property type="molecule type" value="Genomic_DNA"/>
</dbReference>
<dbReference type="InterPro" id="IPR051785">
    <property type="entry name" value="MMCE/EMCE_epimerase"/>
</dbReference>
<keyword evidence="3" id="KW-0223">Dioxygenase</keyword>
<evidence type="ECO:0000259" key="2">
    <source>
        <dbReference type="PROSITE" id="PS51819"/>
    </source>
</evidence>
<dbReference type="GO" id="GO:0046872">
    <property type="term" value="F:metal ion binding"/>
    <property type="evidence" value="ECO:0007669"/>
    <property type="project" value="UniProtKB-KW"/>
</dbReference>
<evidence type="ECO:0000256" key="1">
    <source>
        <dbReference type="ARBA" id="ARBA00022723"/>
    </source>
</evidence>
<organism evidence="3 4">
    <name type="scientific">Secundilactobacillus folii</name>
    <dbReference type="NCBI Taxonomy" id="2678357"/>
    <lineage>
        <taxon>Bacteria</taxon>
        <taxon>Bacillati</taxon>
        <taxon>Bacillota</taxon>
        <taxon>Bacilli</taxon>
        <taxon>Lactobacillales</taxon>
        <taxon>Lactobacillaceae</taxon>
        <taxon>Secundilactobacillus</taxon>
    </lineage>
</organism>
<dbReference type="InterPro" id="IPR037523">
    <property type="entry name" value="VOC_core"/>
</dbReference>
<dbReference type="PROSITE" id="PS51819">
    <property type="entry name" value="VOC"/>
    <property type="match status" value="1"/>
</dbReference>
<reference evidence="3 4" key="1">
    <citation type="submission" date="2019-11" db="EMBL/GenBank/DDBJ databases">
        <title>Lactobacillus sp. nov. CRM56-3, isolated from fermented tea leaves.</title>
        <authorList>
            <person name="Phuengjayaem S."/>
            <person name="Tanasupawat S."/>
        </authorList>
    </citation>
    <scope>NUCLEOTIDE SEQUENCE [LARGE SCALE GENOMIC DNA]</scope>
    <source>
        <strain evidence="3 4">CRM56-3</strain>
    </source>
</reference>
<dbReference type="PROSITE" id="PS00934">
    <property type="entry name" value="GLYOXALASE_I_1"/>
    <property type="match status" value="1"/>
</dbReference>
<evidence type="ECO:0000313" key="3">
    <source>
        <dbReference type="EMBL" id="MTV82762.1"/>
    </source>
</evidence>
<feature type="domain" description="VOC" evidence="2">
    <location>
        <begin position="8"/>
        <end position="155"/>
    </location>
</feature>
<dbReference type="InterPro" id="IPR004360">
    <property type="entry name" value="Glyas_Fos-R_dOase_dom"/>
</dbReference>
<dbReference type="GO" id="GO:0004462">
    <property type="term" value="F:lactoylglutathione lyase activity"/>
    <property type="evidence" value="ECO:0007669"/>
    <property type="project" value="InterPro"/>
</dbReference>
<protein>
    <submittedName>
        <fullName evidence="3">Glyoxalase/bleomycin resistance/dioxygenase family protein</fullName>
    </submittedName>
</protein>
<sequence length="158" mass="17471">MDNNYIKRLFHVCVTVENIEDALKFYVGVLGLKSIGSLRNEKSKGDVLGLPGEDIEINADHLEGSETKNATVIDLVQYIKPKPNTSRPPKDLNRLGITRMAFGVDDIDSVYTKLTARNDIDFLCKPTMLNAPGGGWLKVCTFIDPFGVTLELIESGQE</sequence>